<keyword evidence="4 6" id="KW-0371">Homeobox</keyword>
<dbReference type="CDD" id="cd00086">
    <property type="entry name" value="homeodomain"/>
    <property type="match status" value="1"/>
</dbReference>
<comment type="subcellular location">
    <subcellularLocation>
        <location evidence="1 6">Nucleus</location>
    </subcellularLocation>
</comment>
<sequence length="416" mass="47145">MQSRSCHSNGKAGMSYTEFGYSYSAPPQILLSSNTLGSCYESGRDSPFNSTQTSLYCPVYEGALVTSARHDLNSAYENGYTKDHGTYCSYSYRTDSACLYSLGKIQEIEEPGTANAKITHGSTYFSYNHPFGYQYDSYGYGSVDVNTRRKNATRETTSTLKAWLQEHKKNPYPTKGEKIMLAIITKMTLTQVSTWFANARRRLKKENKMTWSPRNKTSEERGCEEEVDNIEDNSRVDDTDPAQSDLEDLDLNESDASECDPKILLPMSTHARSQDCPAYRQGEPLLHASTPDTRYNRCDKTCLESMTQESHYREQDDTKSKIWSLAQTATSLNQENYTSCMHRGQGTRSSSIGCHVDLEDSPFTSLRNWVDGMFHDPLLRQSNLNQTFSNSSSLWMLENRFHELTDSVPSPQLTLN</sequence>
<reference evidence="9" key="1">
    <citation type="submission" date="2018-07" db="EMBL/GenBank/DDBJ databases">
        <title>Comparative genomics of catfishes provides insights into carnivory and benthic adaptation.</title>
        <authorList>
            <person name="Zhang Y."/>
            <person name="Wang D."/>
            <person name="Peng Z."/>
            <person name="Zheng S."/>
            <person name="Shao F."/>
            <person name="Tao W."/>
        </authorList>
    </citation>
    <scope>NUCLEOTIDE SEQUENCE</scope>
    <source>
        <strain evidence="9">Chongqing</strain>
    </source>
</reference>
<dbReference type="InterPro" id="IPR017970">
    <property type="entry name" value="Homeobox_CS"/>
</dbReference>
<dbReference type="Pfam" id="PF05920">
    <property type="entry name" value="Homeobox_KN"/>
    <property type="match status" value="1"/>
</dbReference>
<keyword evidence="3 6" id="KW-0238">DNA-binding</keyword>
<dbReference type="Gene3D" id="1.10.10.60">
    <property type="entry name" value="Homeodomain-like"/>
    <property type="match status" value="1"/>
</dbReference>
<evidence type="ECO:0000256" key="2">
    <source>
        <dbReference type="ARBA" id="ARBA00008446"/>
    </source>
</evidence>
<keyword evidence="10" id="KW-1185">Reference proteome</keyword>
<evidence type="ECO:0000256" key="3">
    <source>
        <dbReference type="ARBA" id="ARBA00023125"/>
    </source>
</evidence>
<evidence type="ECO:0000256" key="4">
    <source>
        <dbReference type="ARBA" id="ARBA00023155"/>
    </source>
</evidence>
<evidence type="ECO:0000313" key="9">
    <source>
        <dbReference type="EMBL" id="KAI5621645.1"/>
    </source>
</evidence>
<evidence type="ECO:0000313" key="10">
    <source>
        <dbReference type="Proteomes" id="UP001205998"/>
    </source>
</evidence>
<keyword evidence="5 6" id="KW-0539">Nucleus</keyword>
<dbReference type="Proteomes" id="UP001205998">
    <property type="component" value="Unassembled WGS sequence"/>
</dbReference>
<evidence type="ECO:0000256" key="6">
    <source>
        <dbReference type="PROSITE-ProRule" id="PRU00108"/>
    </source>
</evidence>
<evidence type="ECO:0000259" key="8">
    <source>
        <dbReference type="PROSITE" id="PS50071"/>
    </source>
</evidence>
<feature type="region of interest" description="Disordered" evidence="7">
    <location>
        <begin position="207"/>
        <end position="246"/>
    </location>
</feature>
<feature type="compositionally biased region" description="Acidic residues" evidence="7">
    <location>
        <begin position="222"/>
        <end position="231"/>
    </location>
</feature>
<dbReference type="GO" id="GO:0030182">
    <property type="term" value="P:neuron differentiation"/>
    <property type="evidence" value="ECO:0007669"/>
    <property type="project" value="TreeGrafter"/>
</dbReference>
<dbReference type="InterPro" id="IPR001356">
    <property type="entry name" value="HD"/>
</dbReference>
<evidence type="ECO:0000256" key="1">
    <source>
        <dbReference type="ARBA" id="ARBA00004123"/>
    </source>
</evidence>
<dbReference type="GO" id="GO:0000978">
    <property type="term" value="F:RNA polymerase II cis-regulatory region sequence-specific DNA binding"/>
    <property type="evidence" value="ECO:0007669"/>
    <property type="project" value="TreeGrafter"/>
</dbReference>
<dbReference type="InterPro" id="IPR009057">
    <property type="entry name" value="Homeodomain-like_sf"/>
</dbReference>
<name>A0AAD5AT51_SILAS</name>
<dbReference type="EMBL" id="MU551630">
    <property type="protein sequence ID" value="KAI5621645.1"/>
    <property type="molecule type" value="Genomic_DNA"/>
</dbReference>
<dbReference type="PANTHER" id="PTHR11211">
    <property type="entry name" value="IROQUOIS-CLASS HOMEODOMAIN PROTEIN IRX"/>
    <property type="match status" value="1"/>
</dbReference>
<evidence type="ECO:0000256" key="7">
    <source>
        <dbReference type="SAM" id="MobiDB-lite"/>
    </source>
</evidence>
<dbReference type="PROSITE" id="PS50071">
    <property type="entry name" value="HOMEOBOX_2"/>
    <property type="match status" value="1"/>
</dbReference>
<dbReference type="PANTHER" id="PTHR11211:SF16">
    <property type="entry name" value="IROQUOIS-CLASS HOMEODOMAIN PROTEIN IRX-4"/>
    <property type="match status" value="1"/>
</dbReference>
<comment type="caution">
    <text evidence="9">The sequence shown here is derived from an EMBL/GenBank/DDBJ whole genome shotgun (WGS) entry which is preliminary data.</text>
</comment>
<dbReference type="GO" id="GO:0000981">
    <property type="term" value="F:DNA-binding transcription factor activity, RNA polymerase II-specific"/>
    <property type="evidence" value="ECO:0007669"/>
    <property type="project" value="InterPro"/>
</dbReference>
<organism evidence="9 10">
    <name type="scientific">Silurus asotus</name>
    <name type="common">Amur catfish</name>
    <name type="synonym">Parasilurus asotus</name>
    <dbReference type="NCBI Taxonomy" id="30991"/>
    <lineage>
        <taxon>Eukaryota</taxon>
        <taxon>Metazoa</taxon>
        <taxon>Chordata</taxon>
        <taxon>Craniata</taxon>
        <taxon>Vertebrata</taxon>
        <taxon>Euteleostomi</taxon>
        <taxon>Actinopterygii</taxon>
        <taxon>Neopterygii</taxon>
        <taxon>Teleostei</taxon>
        <taxon>Ostariophysi</taxon>
        <taxon>Siluriformes</taxon>
        <taxon>Siluridae</taxon>
        <taxon>Silurus</taxon>
    </lineage>
</organism>
<feature type="domain" description="Homeobox" evidence="8">
    <location>
        <begin position="143"/>
        <end position="206"/>
    </location>
</feature>
<dbReference type="InterPro" id="IPR008422">
    <property type="entry name" value="KN_HD"/>
</dbReference>
<dbReference type="SMART" id="SM00389">
    <property type="entry name" value="HOX"/>
    <property type="match status" value="1"/>
</dbReference>
<dbReference type="PROSITE" id="PS00027">
    <property type="entry name" value="HOMEOBOX_1"/>
    <property type="match status" value="1"/>
</dbReference>
<gene>
    <name evidence="9" type="ORF">C0J50_18702</name>
</gene>
<evidence type="ECO:0000256" key="5">
    <source>
        <dbReference type="ARBA" id="ARBA00023242"/>
    </source>
</evidence>
<accession>A0AAD5AT51</accession>
<dbReference type="SUPFAM" id="SSF46689">
    <property type="entry name" value="Homeodomain-like"/>
    <property type="match status" value="1"/>
</dbReference>
<dbReference type="GO" id="GO:0048468">
    <property type="term" value="P:cell development"/>
    <property type="evidence" value="ECO:0007669"/>
    <property type="project" value="TreeGrafter"/>
</dbReference>
<protein>
    <submittedName>
        <fullName evidence="9">Iroquois-class homeodomain protein IRX-4</fullName>
    </submittedName>
</protein>
<dbReference type="AlphaFoldDB" id="A0AAD5AT51"/>
<dbReference type="GO" id="GO:0005634">
    <property type="term" value="C:nucleus"/>
    <property type="evidence" value="ECO:0007669"/>
    <property type="project" value="UniProtKB-SubCell"/>
</dbReference>
<comment type="similarity">
    <text evidence="2">Belongs to the TALE/IRO homeobox family.</text>
</comment>
<proteinExistence type="inferred from homology"/>
<dbReference type="FunFam" id="1.10.10.60:FF:000003">
    <property type="entry name" value="Iroquois-class homeobox protein IRX"/>
    <property type="match status" value="1"/>
</dbReference>
<feature type="DNA-binding region" description="Homeobox" evidence="6">
    <location>
        <begin position="145"/>
        <end position="207"/>
    </location>
</feature>